<sequence length="220" mass="24558">MYQNLLFDLDGTLTDPGVGITNSVAYALEKFGIQTQERSQLYPFIGPPLQDSFERFYGFSQEDAKQAVGYYREYFKEKGIFENKVYDGMARLLESLCDAGKNLYVATSKPEIFAVRILDYFSLSRYFTFVAGSNLDGTRSKKEDVIAYALHAAKISDLSDVVMIGDREYDIAGAKKNGIASVGVLYGYGGRQELENAGADYIAACQEDIYRYCTGVKPNI</sequence>
<dbReference type="InterPro" id="IPR006439">
    <property type="entry name" value="HAD-SF_hydro_IA"/>
</dbReference>
<dbReference type="AlphaFoldDB" id="N2BCX8"/>
<dbReference type="Gene3D" id="1.10.150.240">
    <property type="entry name" value="Putative phosphatase, domain 2"/>
    <property type="match status" value="1"/>
</dbReference>
<dbReference type="PANTHER" id="PTHR43434:SF20">
    <property type="entry name" value="5'-NUCLEOTIDASE"/>
    <property type="match status" value="1"/>
</dbReference>
<gene>
    <name evidence="1" type="ORF">C823_00690</name>
</gene>
<dbReference type="eggNOG" id="COG0546">
    <property type="taxonomic scope" value="Bacteria"/>
</dbReference>
<dbReference type="EMBL" id="AQFT01000023">
    <property type="protein sequence ID" value="EMZ36323.1"/>
    <property type="molecule type" value="Genomic_DNA"/>
</dbReference>
<dbReference type="Gene3D" id="3.40.50.1000">
    <property type="entry name" value="HAD superfamily/HAD-like"/>
    <property type="match status" value="1"/>
</dbReference>
<dbReference type="GO" id="GO:0005829">
    <property type="term" value="C:cytosol"/>
    <property type="evidence" value="ECO:0007669"/>
    <property type="project" value="TreeGrafter"/>
</dbReference>
<dbReference type="Proteomes" id="UP000012589">
    <property type="component" value="Unassembled WGS sequence"/>
</dbReference>
<keyword evidence="2" id="KW-1185">Reference proteome</keyword>
<dbReference type="InterPro" id="IPR023198">
    <property type="entry name" value="PGP-like_dom2"/>
</dbReference>
<dbReference type="GO" id="GO:0016787">
    <property type="term" value="F:hydrolase activity"/>
    <property type="evidence" value="ECO:0007669"/>
    <property type="project" value="UniProtKB-KW"/>
</dbReference>
<organism evidence="1 2">
    <name type="scientific">Eubacterium plexicaudatum ASF492</name>
    <dbReference type="NCBI Taxonomy" id="1235802"/>
    <lineage>
        <taxon>Bacteria</taxon>
        <taxon>Bacillati</taxon>
        <taxon>Bacillota</taxon>
        <taxon>Clostridia</taxon>
        <taxon>Eubacteriales</taxon>
        <taxon>Eubacteriaceae</taxon>
        <taxon>Eubacterium</taxon>
    </lineage>
</organism>
<comment type="caution">
    <text evidence="1">The sequence shown here is derived from an EMBL/GenBank/DDBJ whole genome shotgun (WGS) entry which is preliminary data.</text>
</comment>
<evidence type="ECO:0000313" key="2">
    <source>
        <dbReference type="Proteomes" id="UP000012589"/>
    </source>
</evidence>
<dbReference type="SUPFAM" id="SSF56784">
    <property type="entry name" value="HAD-like"/>
    <property type="match status" value="1"/>
</dbReference>
<dbReference type="InterPro" id="IPR041492">
    <property type="entry name" value="HAD_2"/>
</dbReference>
<accession>N2BCX8</accession>
<protein>
    <submittedName>
        <fullName evidence="1">HAD hydrolase, family IA</fullName>
    </submittedName>
</protein>
<keyword evidence="1" id="KW-0378">Hydrolase</keyword>
<dbReference type="Pfam" id="PF13419">
    <property type="entry name" value="HAD_2"/>
    <property type="match status" value="1"/>
</dbReference>
<dbReference type="NCBIfam" id="TIGR01549">
    <property type="entry name" value="HAD-SF-IA-v1"/>
    <property type="match status" value="1"/>
</dbReference>
<dbReference type="PATRIC" id="fig|1235802.3.peg.733"/>
<dbReference type="InterPro" id="IPR036412">
    <property type="entry name" value="HAD-like_sf"/>
</dbReference>
<dbReference type="OrthoDB" id="9792518at2"/>
<dbReference type="InterPro" id="IPR023214">
    <property type="entry name" value="HAD_sf"/>
</dbReference>
<dbReference type="InterPro" id="IPR050155">
    <property type="entry name" value="HAD-like_hydrolase_sf"/>
</dbReference>
<proteinExistence type="predicted"/>
<reference evidence="1 2" key="1">
    <citation type="journal article" date="2014" name="Genome Announc.">
        <title>Draft genome sequences of the altered schaedler flora, a defined bacterial community from gnotobiotic mice.</title>
        <authorList>
            <person name="Wannemuehler M.J."/>
            <person name="Overstreet A.M."/>
            <person name="Ward D.V."/>
            <person name="Phillips G.J."/>
        </authorList>
    </citation>
    <scope>NUCLEOTIDE SEQUENCE [LARGE SCALE GENOMIC DNA]</scope>
    <source>
        <strain evidence="1 2">ASF492</strain>
    </source>
</reference>
<dbReference type="CDD" id="cd04302">
    <property type="entry name" value="HAD_5NT"/>
    <property type="match status" value="1"/>
</dbReference>
<dbReference type="STRING" id="1235802.C823_00690"/>
<name>N2BCX8_9FIRM</name>
<evidence type="ECO:0000313" key="1">
    <source>
        <dbReference type="EMBL" id="EMZ36323.1"/>
    </source>
</evidence>
<dbReference type="HOGENOM" id="CLU_045011_19_4_9"/>
<dbReference type="FunFam" id="3.40.50.1000:FF:000022">
    <property type="entry name" value="Phosphoglycolate phosphatase"/>
    <property type="match status" value="1"/>
</dbReference>
<dbReference type="GO" id="GO:0004713">
    <property type="term" value="F:protein tyrosine kinase activity"/>
    <property type="evidence" value="ECO:0007669"/>
    <property type="project" value="TreeGrafter"/>
</dbReference>
<dbReference type="PANTHER" id="PTHR43434">
    <property type="entry name" value="PHOSPHOGLYCOLATE PHOSPHATASE"/>
    <property type="match status" value="1"/>
</dbReference>